<organism evidence="1 2">
    <name type="scientific">Paenibacillus sophorae</name>
    <dbReference type="NCBI Taxonomy" id="1333845"/>
    <lineage>
        <taxon>Bacteria</taxon>
        <taxon>Bacillati</taxon>
        <taxon>Bacillota</taxon>
        <taxon>Bacilli</taxon>
        <taxon>Bacillales</taxon>
        <taxon>Paenibacillaceae</taxon>
        <taxon>Paenibacillus</taxon>
    </lineage>
</organism>
<sequence length="59" mass="7108">MNVDEWLSFSFESFINLGYLIISNGSDELSSRFEKHLEELHIGFYVEHDFDYITFHKEM</sequence>
<gene>
    <name evidence="1" type="ORF">SAMN04487895_101579</name>
</gene>
<dbReference type="Proteomes" id="UP000198809">
    <property type="component" value="Unassembled WGS sequence"/>
</dbReference>
<protein>
    <submittedName>
        <fullName evidence="1">Uncharacterized protein</fullName>
    </submittedName>
</protein>
<accession>A0A1H8GPX3</accession>
<dbReference type="EMBL" id="FODH01000001">
    <property type="protein sequence ID" value="SEN45328.1"/>
    <property type="molecule type" value="Genomic_DNA"/>
</dbReference>
<name>A0A1H8GPX3_9BACL</name>
<evidence type="ECO:0000313" key="1">
    <source>
        <dbReference type="EMBL" id="SEN45328.1"/>
    </source>
</evidence>
<proteinExistence type="predicted"/>
<evidence type="ECO:0000313" key="2">
    <source>
        <dbReference type="Proteomes" id="UP000198809"/>
    </source>
</evidence>
<reference evidence="1 2" key="1">
    <citation type="submission" date="2016-10" db="EMBL/GenBank/DDBJ databases">
        <authorList>
            <person name="de Groot N.N."/>
        </authorList>
    </citation>
    <scope>NUCLEOTIDE SEQUENCE [LARGE SCALE GENOMIC DNA]</scope>
    <source>
        <strain evidence="1 2">CGMCC 1.10238</strain>
    </source>
</reference>
<dbReference type="STRING" id="1333845.SAMN04487895_101579"/>
<dbReference type="AlphaFoldDB" id="A0A1H8GPX3"/>